<dbReference type="PANTHER" id="PTHR43976:SF16">
    <property type="entry name" value="SHORT-CHAIN DEHYDROGENASE_REDUCTASE FAMILY PROTEIN"/>
    <property type="match status" value="1"/>
</dbReference>
<dbReference type="PANTHER" id="PTHR43976">
    <property type="entry name" value="SHORT CHAIN DEHYDROGENASE"/>
    <property type="match status" value="1"/>
</dbReference>
<keyword evidence="2" id="KW-0560">Oxidoreductase</keyword>
<dbReference type="InterPro" id="IPR002347">
    <property type="entry name" value="SDR_fam"/>
</dbReference>
<proteinExistence type="inferred from homology"/>
<evidence type="ECO:0000313" key="4">
    <source>
        <dbReference type="EMBL" id="PGQ07209.1"/>
    </source>
</evidence>
<protein>
    <submittedName>
        <fullName evidence="4">Short-chain dehydrogenase</fullName>
    </submittedName>
</protein>
<dbReference type="GO" id="GO:0016491">
    <property type="term" value="F:oxidoreductase activity"/>
    <property type="evidence" value="ECO:0007669"/>
    <property type="project" value="UniProtKB-KW"/>
</dbReference>
<dbReference type="SUPFAM" id="SSF51735">
    <property type="entry name" value="NAD(P)-binding Rossmann-fold domains"/>
    <property type="match status" value="1"/>
</dbReference>
<evidence type="ECO:0000256" key="3">
    <source>
        <dbReference type="RuleBase" id="RU000363"/>
    </source>
</evidence>
<dbReference type="Gene3D" id="3.40.50.720">
    <property type="entry name" value="NAD(P)-binding Rossmann-like Domain"/>
    <property type="match status" value="1"/>
</dbReference>
<dbReference type="CDD" id="cd05374">
    <property type="entry name" value="17beta-HSD-like_SDR_c"/>
    <property type="match status" value="1"/>
</dbReference>
<dbReference type="PROSITE" id="PS00061">
    <property type="entry name" value="ADH_SHORT"/>
    <property type="match status" value="1"/>
</dbReference>
<dbReference type="NCBIfam" id="NF005372">
    <property type="entry name" value="PRK06914.1"/>
    <property type="match status" value="1"/>
</dbReference>
<evidence type="ECO:0000256" key="2">
    <source>
        <dbReference type="ARBA" id="ARBA00023002"/>
    </source>
</evidence>
<sequence>MIKEKESWQKMNKKIAIITGSSSGFGLLTTLELAKKDYLVIATMRNLEKQVNLLSQAAKLNLQQNIKVQQLDVTDQSSIHSFQLFLKEINRVDLLINNAGYANGGFVEEIAVEEYRKQFETNLFGAISITQLVLPYMREQKSGKIINISSISGQVGFPGLSPYVSSKYALEGWSESLRLEVKPFGIDVVLVEPGSYNTNIWEVGKQLATNQSETTSPYKEYMDKIQKHINSGSDTFGNPIDVANKIVEIADAKRTTLRYPIGKGVKFMIFAKKVLPWRLWEFLVLRSFKKM</sequence>
<gene>
    <name evidence="4" type="ORF">COA08_20140</name>
</gene>
<evidence type="ECO:0000256" key="1">
    <source>
        <dbReference type="ARBA" id="ARBA00006484"/>
    </source>
</evidence>
<evidence type="ECO:0000313" key="5">
    <source>
        <dbReference type="Proteomes" id="UP000221438"/>
    </source>
</evidence>
<name>A0A2C0EKP7_BACCE</name>
<reference evidence="4 5" key="1">
    <citation type="submission" date="2017-09" db="EMBL/GenBank/DDBJ databases">
        <title>Large-scale bioinformatics analysis of Bacillus genomes uncovers conserved roles of natural products in bacterial physiology.</title>
        <authorList>
            <consortium name="Agbiome Team Llc"/>
            <person name="Bleich R.M."/>
            <person name="Grubbs K.J."/>
            <person name="Santa Maria K.C."/>
            <person name="Allen S.E."/>
            <person name="Farag S."/>
            <person name="Shank E.A."/>
            <person name="Bowers A."/>
        </authorList>
    </citation>
    <scope>NUCLEOTIDE SEQUENCE [LARGE SCALE GENOMIC DNA]</scope>
    <source>
        <strain evidence="4 5">AFS046104</strain>
    </source>
</reference>
<accession>A0A2C0EKP7</accession>
<comment type="caution">
    <text evidence="4">The sequence shown here is derived from an EMBL/GenBank/DDBJ whole genome shotgun (WGS) entry which is preliminary data.</text>
</comment>
<dbReference type="InterPro" id="IPR020904">
    <property type="entry name" value="Sc_DH/Rdtase_CS"/>
</dbReference>
<dbReference type="PRINTS" id="PR00081">
    <property type="entry name" value="GDHRDH"/>
</dbReference>
<dbReference type="InterPro" id="IPR036291">
    <property type="entry name" value="NAD(P)-bd_dom_sf"/>
</dbReference>
<dbReference type="Proteomes" id="UP000221438">
    <property type="component" value="Unassembled WGS sequence"/>
</dbReference>
<organism evidence="4 5">
    <name type="scientific">Bacillus cereus</name>
    <dbReference type="NCBI Taxonomy" id="1396"/>
    <lineage>
        <taxon>Bacteria</taxon>
        <taxon>Bacillati</taxon>
        <taxon>Bacillota</taxon>
        <taxon>Bacilli</taxon>
        <taxon>Bacillales</taxon>
        <taxon>Bacillaceae</taxon>
        <taxon>Bacillus</taxon>
        <taxon>Bacillus cereus group</taxon>
    </lineage>
</organism>
<comment type="similarity">
    <text evidence="1 3">Belongs to the short-chain dehydrogenases/reductases (SDR) family.</text>
</comment>
<dbReference type="PRINTS" id="PR00080">
    <property type="entry name" value="SDRFAMILY"/>
</dbReference>
<dbReference type="EMBL" id="NUJQ01000026">
    <property type="protein sequence ID" value="PGQ07209.1"/>
    <property type="molecule type" value="Genomic_DNA"/>
</dbReference>
<dbReference type="InterPro" id="IPR051911">
    <property type="entry name" value="SDR_oxidoreductase"/>
</dbReference>
<dbReference type="Pfam" id="PF00106">
    <property type="entry name" value="adh_short"/>
    <property type="match status" value="1"/>
</dbReference>
<dbReference type="AlphaFoldDB" id="A0A2C0EKP7"/>